<proteinExistence type="predicted"/>
<dbReference type="EMBL" id="JANUCP010000002">
    <property type="protein sequence ID" value="MCS3918776.1"/>
    <property type="molecule type" value="Genomic_DNA"/>
</dbReference>
<dbReference type="Gene3D" id="3.20.20.210">
    <property type="match status" value="1"/>
</dbReference>
<gene>
    <name evidence="2" type="ORF">M2350_001176</name>
</gene>
<dbReference type="Proteomes" id="UP001204798">
    <property type="component" value="Unassembled WGS sequence"/>
</dbReference>
<dbReference type="InterPro" id="IPR000257">
    <property type="entry name" value="Uroporphyrinogen_deCOase"/>
</dbReference>
<sequence>MGRNWNEMILAVFSGEDPKGVVWQPRIDFWFLVNQKRGTLPKCYEGATLLDVHDDVKSSIRYFIWPLRTRYTKVKVEEQWVEPNRLLRVWKTPIGELREVLRFTHYGLSAYHEEFKVKMPEDLRVLEYILEDSDYEFDMESYRQDVERVGNRGVPQFFYRRSPLQALIIEHMGYEATIYALADRPDLVEHYIEVATRADDRMYQVLLSSPVPILNLGENIDACLNPPPMFQRYHLPYYRMRVEQIKAAGKFVHIHMDGSLKPLLPFFRQVPWDGIEAATPVPQGDVTLEELKEAMGDLVLLDGIPALYFLPHYPEEALVECVKRIVELFYPRLILGISDELPPDGDIERVKLVGQLVEELVPQKPNYSGSTI</sequence>
<dbReference type="InterPro" id="IPR038071">
    <property type="entry name" value="UROD/MetE-like_sf"/>
</dbReference>
<reference evidence="2 3" key="1">
    <citation type="submission" date="2022-08" db="EMBL/GenBank/DDBJ databases">
        <title>Bacterial and archaeal communities from various locations to study Microbial Dark Matter (Phase II).</title>
        <authorList>
            <person name="Stepanauskas R."/>
        </authorList>
    </citation>
    <scope>NUCLEOTIDE SEQUENCE [LARGE SCALE GENOMIC DNA]</scope>
    <source>
        <strain evidence="2 3">PD1</strain>
    </source>
</reference>
<organism evidence="2 3">
    <name type="scientific">Candidatus Fervidibacter sacchari</name>
    <dbReference type="NCBI Taxonomy" id="1448929"/>
    <lineage>
        <taxon>Bacteria</taxon>
        <taxon>Candidatus Fervidibacterota</taxon>
        <taxon>Candidatus Fervidibacter</taxon>
    </lineage>
</organism>
<evidence type="ECO:0000313" key="3">
    <source>
        <dbReference type="Proteomes" id="UP001204798"/>
    </source>
</evidence>
<feature type="domain" description="Uroporphyrinogen decarboxylase (URO-D)" evidence="1">
    <location>
        <begin position="172"/>
        <end position="359"/>
    </location>
</feature>
<keyword evidence="3" id="KW-1185">Reference proteome</keyword>
<dbReference type="SUPFAM" id="SSF51726">
    <property type="entry name" value="UROD/MetE-like"/>
    <property type="match status" value="1"/>
</dbReference>
<evidence type="ECO:0000313" key="2">
    <source>
        <dbReference type="EMBL" id="MCS3918776.1"/>
    </source>
</evidence>
<comment type="caution">
    <text evidence="2">The sequence shown here is derived from an EMBL/GenBank/DDBJ whole genome shotgun (WGS) entry which is preliminary data.</text>
</comment>
<name>A0ABT2EMW7_9BACT</name>
<dbReference type="RefSeq" id="WP_259094815.1">
    <property type="nucleotide sequence ID" value="NZ_CP130454.1"/>
</dbReference>
<protein>
    <recommendedName>
        <fullName evidence="1">Uroporphyrinogen decarboxylase (URO-D) domain-containing protein</fullName>
    </recommendedName>
</protein>
<evidence type="ECO:0000259" key="1">
    <source>
        <dbReference type="Pfam" id="PF01208"/>
    </source>
</evidence>
<dbReference type="Pfam" id="PF01208">
    <property type="entry name" value="URO-D"/>
    <property type="match status" value="1"/>
</dbReference>
<accession>A0ABT2EMW7</accession>